<proteinExistence type="predicted"/>
<organism evidence="3 4">
    <name type="scientific">Klebsiella huaxiensis</name>
    <dbReference type="NCBI Taxonomy" id="2153354"/>
    <lineage>
        <taxon>Bacteria</taxon>
        <taxon>Pseudomonadati</taxon>
        <taxon>Pseudomonadota</taxon>
        <taxon>Gammaproteobacteria</taxon>
        <taxon>Enterobacterales</taxon>
        <taxon>Enterobacteriaceae</taxon>
        <taxon>Klebsiella/Raoultella group</taxon>
        <taxon>Klebsiella</taxon>
    </lineage>
</organism>
<dbReference type="InterPro" id="IPR011766">
    <property type="entry name" value="TPP_enzyme_TPP-bd"/>
</dbReference>
<evidence type="ECO:0000259" key="2">
    <source>
        <dbReference type="Pfam" id="PF02775"/>
    </source>
</evidence>
<dbReference type="PANTHER" id="PTHR48084">
    <property type="entry name" value="2-OXOGLUTARATE OXIDOREDUCTASE SUBUNIT KORB-RELATED"/>
    <property type="match status" value="1"/>
</dbReference>
<name>A0ABT6E6V5_9ENTR</name>
<evidence type="ECO:0000313" key="4">
    <source>
        <dbReference type="Proteomes" id="UP001075001"/>
    </source>
</evidence>
<dbReference type="Pfam" id="PF02775">
    <property type="entry name" value="TPP_enzyme_C"/>
    <property type="match status" value="1"/>
</dbReference>
<keyword evidence="1" id="KW-0560">Oxidoreductase</keyword>
<dbReference type="InterPro" id="IPR029061">
    <property type="entry name" value="THDP-binding"/>
</dbReference>
<evidence type="ECO:0000313" key="3">
    <source>
        <dbReference type="EMBL" id="MDG1641127.1"/>
    </source>
</evidence>
<gene>
    <name evidence="3" type="ORF">OXR69_004400</name>
</gene>
<protein>
    <submittedName>
        <fullName evidence="3">Thiamine pyrophosphate-dependent enzyme</fullName>
    </submittedName>
</protein>
<dbReference type="Proteomes" id="UP001075001">
    <property type="component" value="Unassembled WGS sequence"/>
</dbReference>
<dbReference type="PANTHER" id="PTHR48084:SF3">
    <property type="entry name" value="SUBUNIT OF PYRUVATE:FLAVODOXIN OXIDOREDUCTASE"/>
    <property type="match status" value="1"/>
</dbReference>
<dbReference type="RefSeq" id="WP_112216392.1">
    <property type="nucleotide sequence ID" value="NZ_CP036175.1"/>
</dbReference>
<keyword evidence="4" id="KW-1185">Reference proteome</keyword>
<feature type="domain" description="Thiamine pyrophosphate enzyme TPP-binding" evidence="2">
    <location>
        <begin position="59"/>
        <end position="210"/>
    </location>
</feature>
<evidence type="ECO:0000256" key="1">
    <source>
        <dbReference type="ARBA" id="ARBA00023002"/>
    </source>
</evidence>
<dbReference type="SUPFAM" id="SSF52518">
    <property type="entry name" value="Thiamin diphosphate-binding fold (THDP-binding)"/>
    <property type="match status" value="1"/>
</dbReference>
<dbReference type="EMBL" id="JAPQEX020000001">
    <property type="protein sequence ID" value="MDG1641127.1"/>
    <property type="molecule type" value="Genomic_DNA"/>
</dbReference>
<dbReference type="Gene3D" id="3.40.50.970">
    <property type="match status" value="1"/>
</dbReference>
<accession>A0ABT6E6V5</accession>
<dbReference type="InterPro" id="IPR051457">
    <property type="entry name" value="2-oxoacid:Fd_oxidoreductase"/>
</dbReference>
<reference evidence="3" key="1">
    <citation type="submission" date="2023-03" db="EMBL/GenBank/DDBJ databases">
        <title>identification of new KPC variant in Klebsiella huaxiensis from the Hospital Sewage Samples in China.</title>
        <authorList>
            <person name="Wu Y."/>
        </authorList>
    </citation>
    <scope>NUCLEOTIDE SEQUENCE</scope>
    <source>
        <strain evidence="3">ZR-9</strain>
    </source>
</reference>
<comment type="caution">
    <text evidence="3">The sequence shown here is derived from an EMBL/GenBank/DDBJ whole genome shotgun (WGS) entry which is preliminary data.</text>
</comment>
<sequence length="255" mass="27484">MQSLKDVYGQTLKFDENFSFCPGCGHGIVTRLVAETIEHFGIREKTIAVAGIGCGGFSHHYLDIDAIEAMHGRAPAVAIGYQMALPDNIVYTYQGDGDMSSIGLAELLHAANRGVPITCIMVNNSLYGMTGGQMSPATLPGQVTTTTPKGRDPSIHGNPLLVPEMMRAMKGVAYLARETVADFQGIMKAEQSIRNAFECQIKGLGFSFVEVIVPCPTGLKMTATDAYAWSAKNALECFTPQVFKNCLEQQKIPVA</sequence>